<comment type="caution">
    <text evidence="1">The sequence shown here is derived from an EMBL/GenBank/DDBJ whole genome shotgun (WGS) entry which is preliminary data.</text>
</comment>
<organism evidence="1 2">
    <name type="scientific">Dallia pectoralis</name>
    <name type="common">Alaska blackfish</name>
    <dbReference type="NCBI Taxonomy" id="75939"/>
    <lineage>
        <taxon>Eukaryota</taxon>
        <taxon>Metazoa</taxon>
        <taxon>Chordata</taxon>
        <taxon>Craniata</taxon>
        <taxon>Vertebrata</taxon>
        <taxon>Euteleostomi</taxon>
        <taxon>Actinopterygii</taxon>
        <taxon>Neopterygii</taxon>
        <taxon>Teleostei</taxon>
        <taxon>Protacanthopterygii</taxon>
        <taxon>Esociformes</taxon>
        <taxon>Umbridae</taxon>
        <taxon>Dallia</taxon>
    </lineage>
</organism>
<accession>A0ACC2HGH3</accession>
<name>A0ACC2HGH3_DALPE</name>
<reference evidence="1" key="1">
    <citation type="submission" date="2021-05" db="EMBL/GenBank/DDBJ databases">
        <authorList>
            <person name="Pan Q."/>
            <person name="Jouanno E."/>
            <person name="Zahm M."/>
            <person name="Klopp C."/>
            <person name="Cabau C."/>
            <person name="Louis A."/>
            <person name="Berthelot C."/>
            <person name="Parey E."/>
            <person name="Roest Crollius H."/>
            <person name="Montfort J."/>
            <person name="Robinson-Rechavi M."/>
            <person name="Bouchez O."/>
            <person name="Lampietro C."/>
            <person name="Lopez Roques C."/>
            <person name="Donnadieu C."/>
            <person name="Postlethwait J."/>
            <person name="Bobe J."/>
            <person name="Dillon D."/>
            <person name="Chandos A."/>
            <person name="von Hippel F."/>
            <person name="Guiguen Y."/>
        </authorList>
    </citation>
    <scope>NUCLEOTIDE SEQUENCE</scope>
    <source>
        <strain evidence="1">YG-Jan2019</strain>
    </source>
</reference>
<keyword evidence="2" id="KW-1185">Reference proteome</keyword>
<dbReference type="Proteomes" id="UP001157502">
    <property type="component" value="Chromosome 2"/>
</dbReference>
<proteinExistence type="predicted"/>
<evidence type="ECO:0000313" key="1">
    <source>
        <dbReference type="EMBL" id="KAJ8014932.1"/>
    </source>
</evidence>
<sequence length="94" mass="10289">MKNEIREPLKPKSRIRPSPSLFYPDLQKGRSESGKRWDRGGQKEEVIRGAGTSVLMSGLKGWTTGSGRLSNLGVLSDGAPLLITSSAPYCRRTD</sequence>
<dbReference type="EMBL" id="CM055729">
    <property type="protein sequence ID" value="KAJ8014932.1"/>
    <property type="molecule type" value="Genomic_DNA"/>
</dbReference>
<evidence type="ECO:0000313" key="2">
    <source>
        <dbReference type="Proteomes" id="UP001157502"/>
    </source>
</evidence>
<gene>
    <name evidence="1" type="ORF">DPEC_G00020900</name>
</gene>
<protein>
    <submittedName>
        <fullName evidence="1">Uncharacterized protein</fullName>
    </submittedName>
</protein>